<feature type="compositionally biased region" description="Low complexity" evidence="1">
    <location>
        <begin position="260"/>
        <end position="280"/>
    </location>
</feature>
<dbReference type="GO" id="GO:0005509">
    <property type="term" value="F:calcium ion binding"/>
    <property type="evidence" value="ECO:0007669"/>
    <property type="project" value="InterPro"/>
</dbReference>
<dbReference type="Gene3D" id="1.10.238.10">
    <property type="entry name" value="EF-hand"/>
    <property type="match status" value="2"/>
</dbReference>
<feature type="compositionally biased region" description="Basic and acidic residues" evidence="1">
    <location>
        <begin position="37"/>
        <end position="75"/>
    </location>
</feature>
<feature type="region of interest" description="Disordered" evidence="1">
    <location>
        <begin position="128"/>
        <end position="181"/>
    </location>
</feature>
<dbReference type="InterPro" id="IPR018247">
    <property type="entry name" value="EF_Hand_1_Ca_BS"/>
</dbReference>
<feature type="compositionally biased region" description="Basic and acidic residues" evidence="1">
    <location>
        <begin position="84"/>
        <end position="94"/>
    </location>
</feature>
<dbReference type="Proteomes" id="UP000315724">
    <property type="component" value="Chromosome"/>
</dbReference>
<gene>
    <name evidence="3" type="ORF">Mal48_20930</name>
</gene>
<feature type="compositionally biased region" description="Basic and acidic residues" evidence="1">
    <location>
        <begin position="129"/>
        <end position="177"/>
    </location>
</feature>
<dbReference type="Pfam" id="PF13202">
    <property type="entry name" value="EF-hand_5"/>
    <property type="match status" value="3"/>
</dbReference>
<name>A0A517QML6_9PLAN</name>
<dbReference type="PROSITE" id="PS00018">
    <property type="entry name" value="EF_HAND_1"/>
    <property type="match status" value="3"/>
</dbReference>
<sequence length="356" mass="40392">MLKTMNFQKFGMFLLLWLLSASCVLGVLVDEAAAQRSGDRSRGRTSDRDGGREGGRDGSRGGGRESRGGQERRGPSTEQIFGYLDRDKNGRLDPQEIENSRGPFKDMLQRAGVDYSRGLDQRNFASAYEKVREQREQESRSRRDGDDDSGRREEYERRRREYEQRREEERKKADSAKRTPTSIAFRAKERVTVDIPQQFVEGDDDGDGQIGFYEWKKWKRDEIHLFAAYDRNGDGFLTPRELEKGPVEIPDASTAIAASTTISGTQQTGATPKTATTSKAETAKSEQPSVDMNTAAARRGESMFRLLDRNRDGQLEEEEWARARTTKPLFEKAGVDLSKPMSKNDFLANYVRLTES</sequence>
<dbReference type="SMART" id="SM00054">
    <property type="entry name" value="EFh"/>
    <property type="match status" value="4"/>
</dbReference>
<feature type="region of interest" description="Disordered" evidence="1">
    <location>
        <begin position="260"/>
        <end position="293"/>
    </location>
</feature>
<dbReference type="EMBL" id="CP036267">
    <property type="protein sequence ID" value="QDT32845.1"/>
    <property type="molecule type" value="Genomic_DNA"/>
</dbReference>
<organism evidence="3 4">
    <name type="scientific">Thalassoglobus polymorphus</name>
    <dbReference type="NCBI Taxonomy" id="2527994"/>
    <lineage>
        <taxon>Bacteria</taxon>
        <taxon>Pseudomonadati</taxon>
        <taxon>Planctomycetota</taxon>
        <taxon>Planctomycetia</taxon>
        <taxon>Planctomycetales</taxon>
        <taxon>Planctomycetaceae</taxon>
        <taxon>Thalassoglobus</taxon>
    </lineage>
</organism>
<dbReference type="SUPFAM" id="SSF47473">
    <property type="entry name" value="EF-hand"/>
    <property type="match status" value="1"/>
</dbReference>
<dbReference type="InterPro" id="IPR011992">
    <property type="entry name" value="EF-hand-dom_pair"/>
</dbReference>
<evidence type="ECO:0000313" key="3">
    <source>
        <dbReference type="EMBL" id="QDT32845.1"/>
    </source>
</evidence>
<reference evidence="3 4" key="1">
    <citation type="submission" date="2019-02" db="EMBL/GenBank/DDBJ databases">
        <title>Deep-cultivation of Planctomycetes and their phenomic and genomic characterization uncovers novel biology.</title>
        <authorList>
            <person name="Wiegand S."/>
            <person name="Jogler M."/>
            <person name="Boedeker C."/>
            <person name="Pinto D."/>
            <person name="Vollmers J."/>
            <person name="Rivas-Marin E."/>
            <person name="Kohn T."/>
            <person name="Peeters S.H."/>
            <person name="Heuer A."/>
            <person name="Rast P."/>
            <person name="Oberbeckmann S."/>
            <person name="Bunk B."/>
            <person name="Jeske O."/>
            <person name="Meyerdierks A."/>
            <person name="Storesund J.E."/>
            <person name="Kallscheuer N."/>
            <person name="Luecker S."/>
            <person name="Lage O.M."/>
            <person name="Pohl T."/>
            <person name="Merkel B.J."/>
            <person name="Hornburger P."/>
            <person name="Mueller R.-W."/>
            <person name="Bruemmer F."/>
            <person name="Labrenz M."/>
            <person name="Spormann A.M."/>
            <person name="Op den Camp H."/>
            <person name="Overmann J."/>
            <person name="Amann R."/>
            <person name="Jetten M.S.M."/>
            <person name="Mascher T."/>
            <person name="Medema M.H."/>
            <person name="Devos D.P."/>
            <person name="Kaster A.-K."/>
            <person name="Ovreas L."/>
            <person name="Rohde M."/>
            <person name="Galperin M.Y."/>
            <person name="Jogler C."/>
        </authorList>
    </citation>
    <scope>NUCLEOTIDE SEQUENCE [LARGE SCALE GENOMIC DNA]</scope>
    <source>
        <strain evidence="3 4">Mal48</strain>
    </source>
</reference>
<dbReference type="AlphaFoldDB" id="A0A517QML6"/>
<feature type="domain" description="EF-hand" evidence="2">
    <location>
        <begin position="295"/>
        <end position="330"/>
    </location>
</feature>
<accession>A0A517QML6</accession>
<feature type="domain" description="EF-hand" evidence="2">
    <location>
        <begin position="225"/>
        <end position="252"/>
    </location>
</feature>
<dbReference type="PROSITE" id="PS51257">
    <property type="entry name" value="PROKAR_LIPOPROTEIN"/>
    <property type="match status" value="1"/>
</dbReference>
<dbReference type="PROSITE" id="PS50222">
    <property type="entry name" value="EF_HAND_2"/>
    <property type="match status" value="2"/>
</dbReference>
<dbReference type="KEGG" id="tpol:Mal48_20930"/>
<proteinExistence type="predicted"/>
<keyword evidence="4" id="KW-1185">Reference proteome</keyword>
<feature type="region of interest" description="Disordered" evidence="1">
    <location>
        <begin position="35"/>
        <end position="105"/>
    </location>
</feature>
<dbReference type="OrthoDB" id="281871at2"/>
<evidence type="ECO:0000259" key="2">
    <source>
        <dbReference type="PROSITE" id="PS50222"/>
    </source>
</evidence>
<evidence type="ECO:0000313" key="4">
    <source>
        <dbReference type="Proteomes" id="UP000315724"/>
    </source>
</evidence>
<dbReference type="InterPro" id="IPR002048">
    <property type="entry name" value="EF_hand_dom"/>
</dbReference>
<protein>
    <submittedName>
        <fullName evidence="3">EF hand</fullName>
    </submittedName>
</protein>
<evidence type="ECO:0000256" key="1">
    <source>
        <dbReference type="SAM" id="MobiDB-lite"/>
    </source>
</evidence>